<evidence type="ECO:0000256" key="5">
    <source>
        <dbReference type="ARBA" id="ARBA00023136"/>
    </source>
</evidence>
<evidence type="ECO:0000256" key="1">
    <source>
        <dbReference type="ARBA" id="ARBA00004651"/>
    </source>
</evidence>
<feature type="transmembrane region" description="Helical" evidence="6">
    <location>
        <begin position="90"/>
        <end position="116"/>
    </location>
</feature>
<comment type="subcellular location">
    <subcellularLocation>
        <location evidence="1">Cell membrane</location>
        <topology evidence="1">Multi-pass membrane protein</topology>
    </subcellularLocation>
</comment>
<dbReference type="InterPro" id="IPR016174">
    <property type="entry name" value="Di-haem_cyt_TM"/>
</dbReference>
<feature type="transmembrane region" description="Helical" evidence="6">
    <location>
        <begin position="191"/>
        <end position="211"/>
    </location>
</feature>
<evidence type="ECO:0000313" key="8">
    <source>
        <dbReference type="EMBL" id="PNM77017.1"/>
    </source>
</evidence>
<dbReference type="SUPFAM" id="SSF81342">
    <property type="entry name" value="Transmembrane di-heme cytochromes"/>
    <property type="match status" value="1"/>
</dbReference>
<feature type="domain" description="Cytochrome b561 bacterial/Ni-hydrogenase" evidence="7">
    <location>
        <begin position="6"/>
        <end position="173"/>
    </location>
</feature>
<proteinExistence type="predicted"/>
<dbReference type="Pfam" id="PF01292">
    <property type="entry name" value="Ni_hydr_CYTB"/>
    <property type="match status" value="1"/>
</dbReference>
<comment type="caution">
    <text evidence="8">The sequence shown here is derived from an EMBL/GenBank/DDBJ whole genome shotgun (WGS) entry which is preliminary data.</text>
</comment>
<evidence type="ECO:0000256" key="4">
    <source>
        <dbReference type="ARBA" id="ARBA00022989"/>
    </source>
</evidence>
<sequence length="213" mass="23283">MKKVTVWDLGTRLYHWLQAAIFIGLMATGTRGEGPHLQLGLILFTLLLWRICWGFVGSDTSRFSHFVTRPRKVILYLLGKHESTIGHNPLGALMVISLLSILIIQCLTGMIMSGLIDGFTVIGLTLPENIYDIAALIHHQLANLLPLLIAVHVAAIMVYKLMGKPMLLAMLTGKQHSDTTSQPVLSSNFKAILVLISAILVTMAIVATSMVSS</sequence>
<dbReference type="Gene3D" id="1.20.950.20">
    <property type="entry name" value="Transmembrane di-heme cytochromes, Chain C"/>
    <property type="match status" value="1"/>
</dbReference>
<dbReference type="EMBL" id="LOSH02000001">
    <property type="protein sequence ID" value="PNM77017.1"/>
    <property type="molecule type" value="Genomic_DNA"/>
</dbReference>
<organism evidence="8 9">
    <name type="scientific">Vibrio vulnificus</name>
    <dbReference type="NCBI Taxonomy" id="672"/>
    <lineage>
        <taxon>Bacteria</taxon>
        <taxon>Pseudomonadati</taxon>
        <taxon>Pseudomonadota</taxon>
        <taxon>Gammaproteobacteria</taxon>
        <taxon>Vibrionales</taxon>
        <taxon>Vibrionaceae</taxon>
        <taxon>Vibrio</taxon>
    </lineage>
</organism>
<dbReference type="InterPro" id="IPR011577">
    <property type="entry name" value="Cyt_b561_bac/Ni-Hgenase"/>
</dbReference>
<keyword evidence="3 6" id="KW-0812">Transmembrane</keyword>
<dbReference type="Proteomes" id="UP000054370">
    <property type="component" value="Unassembled WGS sequence"/>
</dbReference>
<feature type="transmembrane region" description="Helical" evidence="6">
    <location>
        <begin position="136"/>
        <end position="159"/>
    </location>
</feature>
<evidence type="ECO:0000256" key="2">
    <source>
        <dbReference type="ARBA" id="ARBA00022475"/>
    </source>
</evidence>
<evidence type="ECO:0000313" key="9">
    <source>
        <dbReference type="Proteomes" id="UP000054370"/>
    </source>
</evidence>
<feature type="transmembrane region" description="Helical" evidence="6">
    <location>
        <begin position="36"/>
        <end position="56"/>
    </location>
</feature>
<dbReference type="InterPro" id="IPR051542">
    <property type="entry name" value="Hydrogenase_cytochrome"/>
</dbReference>
<keyword evidence="2" id="KW-1003">Cell membrane</keyword>
<protein>
    <submittedName>
        <fullName evidence="8">Hydrogenase</fullName>
    </submittedName>
</protein>
<feature type="transmembrane region" description="Helical" evidence="6">
    <location>
        <begin position="12"/>
        <end position="30"/>
    </location>
</feature>
<keyword evidence="4 6" id="KW-1133">Transmembrane helix</keyword>
<keyword evidence="5 6" id="KW-0472">Membrane</keyword>
<dbReference type="RefSeq" id="WP_039561519.1">
    <property type="nucleotide sequence ID" value="NZ_JAERHF010000006.1"/>
</dbReference>
<dbReference type="PANTHER" id="PTHR30485:SF2">
    <property type="entry name" value="BLL0597 PROTEIN"/>
    <property type="match status" value="1"/>
</dbReference>
<accession>A0ABX4X0X8</accession>
<dbReference type="PANTHER" id="PTHR30485">
    <property type="entry name" value="NI/FE-HYDROGENASE 1 B-TYPE CYTOCHROME SUBUNIT"/>
    <property type="match status" value="1"/>
</dbReference>
<keyword evidence="9" id="KW-1185">Reference proteome</keyword>
<evidence type="ECO:0000256" key="3">
    <source>
        <dbReference type="ARBA" id="ARBA00022692"/>
    </source>
</evidence>
<gene>
    <name evidence="8" type="ORF">AL548_000135</name>
</gene>
<reference evidence="8" key="1">
    <citation type="submission" date="2017-12" db="EMBL/GenBank/DDBJ databases">
        <title>FDA dAtabase for Regulatory Grade micrObial Sequences (FDA-ARGOS): Supporting development and validation of Infectious Disease Dx tests.</title>
        <authorList>
            <person name="Hoffmann M."/>
            <person name="Allard M."/>
            <person name="Evans P."/>
            <person name="Brown E."/>
            <person name="Tallon L.J."/>
            <person name="Sadzewicz L."/>
            <person name="Sengamalay N."/>
            <person name="Ott S."/>
            <person name="Godinez A."/>
            <person name="Nagaraj S."/>
            <person name="Vavikolanu K."/>
            <person name="Aluvathingal J."/>
            <person name="Nadendla S."/>
            <person name="Hobson J."/>
            <person name="Sichtig H."/>
        </authorList>
    </citation>
    <scope>NUCLEOTIDE SEQUENCE [LARGE SCALE GENOMIC DNA]</scope>
    <source>
        <strain evidence="8">FDAARGOS_118</strain>
    </source>
</reference>
<evidence type="ECO:0000256" key="6">
    <source>
        <dbReference type="SAM" id="Phobius"/>
    </source>
</evidence>
<evidence type="ECO:0000259" key="7">
    <source>
        <dbReference type="Pfam" id="PF01292"/>
    </source>
</evidence>
<name>A0ABX4X0X8_VIBVL</name>